<dbReference type="PANTHER" id="PTHR48090:SF3">
    <property type="entry name" value="UNDECAPRENYL-PHOSPHATE 4-DEOXY-4-FORMAMIDO-L-ARABINOSE TRANSFERASE"/>
    <property type="match status" value="1"/>
</dbReference>
<evidence type="ECO:0000256" key="7">
    <source>
        <dbReference type="ARBA" id="ARBA00023136"/>
    </source>
</evidence>
<keyword evidence="3 11" id="KW-0808">Transferase</keyword>
<dbReference type="SUPFAM" id="SSF53448">
    <property type="entry name" value="Nucleotide-diphospho-sugar transferases"/>
    <property type="match status" value="1"/>
</dbReference>
<keyword evidence="2" id="KW-0328">Glycosyltransferase</keyword>
<accession>A0A840HSV5</accession>
<keyword evidence="6 9" id="KW-1133">Transmembrane helix</keyword>
<keyword evidence="4 9" id="KW-0812">Transmembrane</keyword>
<dbReference type="GO" id="GO:0005886">
    <property type="term" value="C:plasma membrane"/>
    <property type="evidence" value="ECO:0007669"/>
    <property type="project" value="TreeGrafter"/>
</dbReference>
<keyword evidence="1" id="KW-1003">Cell membrane</keyword>
<evidence type="ECO:0000256" key="6">
    <source>
        <dbReference type="ARBA" id="ARBA00022989"/>
    </source>
</evidence>
<dbReference type="Proteomes" id="UP000575068">
    <property type="component" value="Unassembled WGS sequence"/>
</dbReference>
<dbReference type="Pfam" id="PF00535">
    <property type="entry name" value="Glycos_transf_2"/>
    <property type="match status" value="1"/>
</dbReference>
<proteinExistence type="predicted"/>
<keyword evidence="5" id="KW-0448">Lipopolysaccharide biosynthesis</keyword>
<dbReference type="RefSeq" id="WP_221232621.1">
    <property type="nucleotide sequence ID" value="NZ_JACHOV010000005.1"/>
</dbReference>
<evidence type="ECO:0000313" key="11">
    <source>
        <dbReference type="EMBL" id="MBB4641252.1"/>
    </source>
</evidence>
<dbReference type="AlphaFoldDB" id="A0A840HSV5"/>
<dbReference type="Gene3D" id="3.90.550.10">
    <property type="entry name" value="Spore Coat Polysaccharide Biosynthesis Protein SpsA, Chain A"/>
    <property type="match status" value="1"/>
</dbReference>
<dbReference type="InterPro" id="IPR001173">
    <property type="entry name" value="Glyco_trans_2-like"/>
</dbReference>
<dbReference type="PANTHER" id="PTHR48090">
    <property type="entry name" value="UNDECAPRENYL-PHOSPHATE 4-DEOXY-4-FORMAMIDO-L-ARABINOSE TRANSFERASE-RELATED"/>
    <property type="match status" value="1"/>
</dbReference>
<name>A0A840HSV5_9SPHN</name>
<protein>
    <submittedName>
        <fullName evidence="11">Glycosyltransferase involved in cell wall biosynthesis</fullName>
    </submittedName>
</protein>
<comment type="caution">
    <text evidence="11">The sequence shown here is derived from an EMBL/GenBank/DDBJ whole genome shotgun (WGS) entry which is preliminary data.</text>
</comment>
<dbReference type="CDD" id="cd04187">
    <property type="entry name" value="DPM1_like_bac"/>
    <property type="match status" value="1"/>
</dbReference>
<reference evidence="11 12" key="1">
    <citation type="submission" date="2020-08" db="EMBL/GenBank/DDBJ databases">
        <title>Genomic Encyclopedia of Type Strains, Phase IV (KMG-IV): sequencing the most valuable type-strain genomes for metagenomic binning, comparative biology and taxonomic classification.</title>
        <authorList>
            <person name="Goeker M."/>
        </authorList>
    </citation>
    <scope>NUCLEOTIDE SEQUENCE [LARGE SCALE GENOMIC DNA]</scope>
    <source>
        <strain evidence="11 12">DSM 7465</strain>
    </source>
</reference>
<feature type="region of interest" description="Disordered" evidence="8">
    <location>
        <begin position="1"/>
        <end position="25"/>
    </location>
</feature>
<evidence type="ECO:0000256" key="9">
    <source>
        <dbReference type="SAM" id="Phobius"/>
    </source>
</evidence>
<dbReference type="InterPro" id="IPR029044">
    <property type="entry name" value="Nucleotide-diphossugar_trans"/>
</dbReference>
<feature type="transmembrane region" description="Helical" evidence="9">
    <location>
        <begin position="278"/>
        <end position="297"/>
    </location>
</feature>
<dbReference type="GO" id="GO:0016757">
    <property type="term" value="F:glycosyltransferase activity"/>
    <property type="evidence" value="ECO:0007669"/>
    <property type="project" value="UniProtKB-KW"/>
</dbReference>
<evidence type="ECO:0000256" key="5">
    <source>
        <dbReference type="ARBA" id="ARBA00022985"/>
    </source>
</evidence>
<feature type="domain" description="Glycosyltransferase 2-like" evidence="10">
    <location>
        <begin position="46"/>
        <end position="209"/>
    </location>
</feature>
<keyword evidence="7 9" id="KW-0472">Membrane</keyword>
<evidence type="ECO:0000256" key="4">
    <source>
        <dbReference type="ARBA" id="ARBA00022692"/>
    </source>
</evidence>
<evidence type="ECO:0000313" key="12">
    <source>
        <dbReference type="Proteomes" id="UP000575068"/>
    </source>
</evidence>
<gene>
    <name evidence="11" type="ORF">HNQ99_001557</name>
</gene>
<feature type="transmembrane region" description="Helical" evidence="9">
    <location>
        <begin position="309"/>
        <end position="330"/>
    </location>
</feature>
<evidence type="ECO:0000259" key="10">
    <source>
        <dbReference type="Pfam" id="PF00535"/>
    </source>
</evidence>
<evidence type="ECO:0000256" key="2">
    <source>
        <dbReference type="ARBA" id="ARBA00022676"/>
    </source>
</evidence>
<keyword evidence="12" id="KW-1185">Reference proteome</keyword>
<evidence type="ECO:0000256" key="8">
    <source>
        <dbReference type="SAM" id="MobiDB-lite"/>
    </source>
</evidence>
<evidence type="ECO:0000256" key="1">
    <source>
        <dbReference type="ARBA" id="ARBA00022475"/>
    </source>
</evidence>
<dbReference type="GO" id="GO:0009103">
    <property type="term" value="P:lipopolysaccharide biosynthetic process"/>
    <property type="evidence" value="ECO:0007669"/>
    <property type="project" value="UniProtKB-KW"/>
</dbReference>
<dbReference type="InterPro" id="IPR050256">
    <property type="entry name" value="Glycosyltransferase_2"/>
</dbReference>
<dbReference type="EMBL" id="JACHOV010000005">
    <property type="protein sequence ID" value="MBB4641252.1"/>
    <property type="molecule type" value="Genomic_DNA"/>
</dbReference>
<sequence length="365" mass="40521">MATAPGNVVQQADAPKIRTRRGKVADPVRHAAETRTAAAEKLLSLSIVIPIHNELDNLLPLYRELKDVTDRLGRTYEIILVDDGSTDGSTALIQQLANQDENVRGVIFRRNYGQTAAMQAGIGHARMDLVVTMDGDLQNDPVDIERMISKLEEGFDLVHGWRRDRQDALVNRKIPSRIANWMISHVTHFPIHDLGCTLKIMRRDILEEIDLYGDMHRFIPILLYQRGARCAELPVNHRQRVAGVTKYGIGRTLVVLLDLMTVKFLLDYASHPMRIFGGLGLACFGLSALAFLATIIMKLDGVDMTGNPLLLMTVVSGGAGLQLLSLGILGEVMARIYYRKNSKTHYGIRTLLNFPPLGHDGDAGE</sequence>
<evidence type="ECO:0000256" key="3">
    <source>
        <dbReference type="ARBA" id="ARBA00022679"/>
    </source>
</evidence>
<organism evidence="11 12">
    <name type="scientific">Rhizorhapis suberifaciens</name>
    <name type="common">corky root of lettuce</name>
    <dbReference type="NCBI Taxonomy" id="13656"/>
    <lineage>
        <taxon>Bacteria</taxon>
        <taxon>Pseudomonadati</taxon>
        <taxon>Pseudomonadota</taxon>
        <taxon>Alphaproteobacteria</taxon>
        <taxon>Sphingomonadales</taxon>
        <taxon>Sphingomonadaceae</taxon>
        <taxon>Rhizorhapis</taxon>
    </lineage>
</organism>